<evidence type="ECO:0000313" key="4">
    <source>
        <dbReference type="Proteomes" id="UP001107558"/>
    </source>
</evidence>
<reference evidence="3" key="1">
    <citation type="submission" date="2021-03" db="EMBL/GenBank/DDBJ databases">
        <title>Chromosome level genome of the anhydrobiotic midge Polypedilum vanderplanki.</title>
        <authorList>
            <person name="Yoshida Y."/>
            <person name="Kikawada T."/>
            <person name="Gusev O."/>
        </authorList>
    </citation>
    <scope>NUCLEOTIDE SEQUENCE</scope>
    <source>
        <strain evidence="3">NIAS01</strain>
        <tissue evidence="3">Whole body or cell culture</tissue>
    </source>
</reference>
<dbReference type="Proteomes" id="UP001107558">
    <property type="component" value="Chromosome 3"/>
</dbReference>
<name>A0A9J6BMK8_POLVA</name>
<proteinExistence type="predicted"/>
<dbReference type="OrthoDB" id="6338576at2759"/>
<gene>
    <name evidence="3" type="ORF">PVAND_001189</name>
</gene>
<comment type="caution">
    <text evidence="3">The sequence shown here is derived from an EMBL/GenBank/DDBJ whole genome shotgun (WGS) entry which is preliminary data.</text>
</comment>
<dbReference type="AlphaFoldDB" id="A0A9J6BMK8"/>
<evidence type="ECO:0000256" key="1">
    <source>
        <dbReference type="SAM" id="SignalP"/>
    </source>
</evidence>
<dbReference type="InterPro" id="IPR031993">
    <property type="entry name" value="DUF4789"/>
</dbReference>
<dbReference type="Pfam" id="PF16033">
    <property type="entry name" value="DUF4789"/>
    <property type="match status" value="1"/>
</dbReference>
<sequence>MIIIKSLLAINLIVFASAKNFYKDESQHSLKSDANQSKLYFPEHATSKNNRASHNRSPVEDHVRCGINEFLHPGDHANDWTCDCKPGFIYSPNDDACYEAYRRGPCRDGEIFKIVPPFKSAKCVLNECRRDGFVLFNGKCQQLDSVNACRQFQYLIGRKTYLTVNFSTLELTCADYEHTYECIGICCDSFNGTRECFQKRY</sequence>
<protein>
    <recommendedName>
        <fullName evidence="2">DUF4789 domain-containing protein</fullName>
    </recommendedName>
</protein>
<dbReference type="PANTHER" id="PTHR21177:SF4">
    <property type="entry name" value="IP06524P"/>
    <property type="match status" value="1"/>
</dbReference>
<keyword evidence="4" id="KW-1185">Reference proteome</keyword>
<evidence type="ECO:0000259" key="2">
    <source>
        <dbReference type="Pfam" id="PF16033"/>
    </source>
</evidence>
<feature type="domain" description="DUF4789" evidence="2">
    <location>
        <begin position="64"/>
        <end position="151"/>
    </location>
</feature>
<dbReference type="PANTHER" id="PTHR21177">
    <property type="entry name" value="IP06524P-RELATED"/>
    <property type="match status" value="1"/>
</dbReference>
<keyword evidence="1" id="KW-0732">Signal</keyword>
<dbReference type="EMBL" id="JADBJN010000003">
    <property type="protein sequence ID" value="KAG5670960.1"/>
    <property type="molecule type" value="Genomic_DNA"/>
</dbReference>
<evidence type="ECO:0000313" key="3">
    <source>
        <dbReference type="EMBL" id="KAG5670960.1"/>
    </source>
</evidence>
<accession>A0A9J6BMK8</accession>
<organism evidence="3 4">
    <name type="scientific">Polypedilum vanderplanki</name>
    <name type="common">Sleeping chironomid midge</name>
    <dbReference type="NCBI Taxonomy" id="319348"/>
    <lineage>
        <taxon>Eukaryota</taxon>
        <taxon>Metazoa</taxon>
        <taxon>Ecdysozoa</taxon>
        <taxon>Arthropoda</taxon>
        <taxon>Hexapoda</taxon>
        <taxon>Insecta</taxon>
        <taxon>Pterygota</taxon>
        <taxon>Neoptera</taxon>
        <taxon>Endopterygota</taxon>
        <taxon>Diptera</taxon>
        <taxon>Nematocera</taxon>
        <taxon>Chironomoidea</taxon>
        <taxon>Chironomidae</taxon>
        <taxon>Chironominae</taxon>
        <taxon>Polypedilum</taxon>
        <taxon>Polypedilum</taxon>
    </lineage>
</organism>
<feature type="chain" id="PRO_5039955206" description="DUF4789 domain-containing protein" evidence="1">
    <location>
        <begin position="19"/>
        <end position="201"/>
    </location>
</feature>
<feature type="signal peptide" evidence="1">
    <location>
        <begin position="1"/>
        <end position="18"/>
    </location>
</feature>